<sequence length="271" mass="30486">MSFAEYEVSEEGGAPFELYEFQYGDSAAYRYTNYDHDVEWNGVVWLARPISRESYRSSGKVDKTTLDIKMPVDSDIAALFTGFPPTQVVRAVVRAGHRADPENPLVIWTGRVLSVAKQDNQITLTCDSTLVSMKRVGLRRNWQLACPFQLYGPQCKAETEPRQATVTAVGQGSVQLTGNWAEGVEPHKFNGGMMRWQGNTGTEYRTIHNVTENSLNIVGPLRGLSVGETVDIFLGCNRRTDDCQNLHNNIHNFGGMPWIPTKNPVRYHPFW</sequence>
<comment type="caution">
    <text evidence="2">The sequence shown here is derived from an EMBL/GenBank/DDBJ whole genome shotgun (WGS) entry which is preliminary data.</text>
</comment>
<dbReference type="EMBL" id="JAUSUL010000008">
    <property type="protein sequence ID" value="MDQ0317727.1"/>
    <property type="molecule type" value="Genomic_DNA"/>
</dbReference>
<dbReference type="RefSeq" id="WP_306887655.1">
    <property type="nucleotide sequence ID" value="NZ_JAUSUL010000008.1"/>
</dbReference>
<gene>
    <name evidence="2" type="ORF">J2S73_004214</name>
</gene>
<accession>A0AAE4AV03</accession>
<evidence type="ECO:0000259" key="1">
    <source>
        <dbReference type="Pfam" id="PF09356"/>
    </source>
</evidence>
<evidence type="ECO:0000313" key="3">
    <source>
        <dbReference type="Proteomes" id="UP001229244"/>
    </source>
</evidence>
<reference evidence="2" key="1">
    <citation type="submission" date="2023-07" db="EMBL/GenBank/DDBJ databases">
        <title>Genomic Encyclopedia of Type Strains, Phase IV (KMG-IV): sequencing the most valuable type-strain genomes for metagenomic binning, comparative biology and taxonomic classification.</title>
        <authorList>
            <person name="Goeker M."/>
        </authorList>
    </citation>
    <scope>NUCLEOTIDE SEQUENCE</scope>
    <source>
        <strain evidence="2">DSM 21202</strain>
    </source>
</reference>
<dbReference type="InterPro" id="IPR018964">
    <property type="entry name" value="Phage_phiJL001_Gp84_C"/>
</dbReference>
<dbReference type="Proteomes" id="UP001229244">
    <property type="component" value="Unassembled WGS sequence"/>
</dbReference>
<dbReference type="Pfam" id="PF09931">
    <property type="entry name" value="Phage_phiJL001_Gp84_N"/>
    <property type="match status" value="1"/>
</dbReference>
<organism evidence="2 3">
    <name type="scientific">Amorphus orientalis</name>
    <dbReference type="NCBI Taxonomy" id="649198"/>
    <lineage>
        <taxon>Bacteria</taxon>
        <taxon>Pseudomonadati</taxon>
        <taxon>Pseudomonadota</taxon>
        <taxon>Alphaproteobacteria</taxon>
        <taxon>Hyphomicrobiales</taxon>
        <taxon>Amorphaceae</taxon>
        <taxon>Amorphus</taxon>
    </lineage>
</organism>
<keyword evidence="3" id="KW-1185">Reference proteome</keyword>
<dbReference type="Pfam" id="PF09356">
    <property type="entry name" value="Phage_BR0599"/>
    <property type="match status" value="1"/>
</dbReference>
<name>A0AAE4AV03_9HYPH</name>
<feature type="domain" description="Bacteriophage phiJL001 Gp84 C-terminal" evidence="1">
    <location>
        <begin position="189"/>
        <end position="262"/>
    </location>
</feature>
<evidence type="ECO:0000313" key="2">
    <source>
        <dbReference type="EMBL" id="MDQ0317727.1"/>
    </source>
</evidence>
<protein>
    <submittedName>
        <fullName evidence="2">Phage protein (TIGR02218 family)</fullName>
    </submittedName>
</protein>
<dbReference type="AlphaFoldDB" id="A0AAE4AV03"/>
<proteinExistence type="predicted"/>